<gene>
    <name evidence="7" type="primary">106084478</name>
</gene>
<dbReference type="GO" id="GO:0043565">
    <property type="term" value="F:sequence-specific DNA binding"/>
    <property type="evidence" value="ECO:0007669"/>
    <property type="project" value="InterPro"/>
</dbReference>
<dbReference type="Pfam" id="PF02198">
    <property type="entry name" value="SAM_PNT"/>
    <property type="match status" value="1"/>
</dbReference>
<dbReference type="AlphaFoldDB" id="A0A1I8PHZ0"/>
<dbReference type="PROSITE" id="PS51433">
    <property type="entry name" value="PNT"/>
    <property type="match status" value="1"/>
</dbReference>
<dbReference type="PANTHER" id="PTHR11849:SF182">
    <property type="entry name" value="SAM POINTED DOMAIN-CONTAINING ETS TRANSCRIPTION FACTOR"/>
    <property type="match status" value="1"/>
</dbReference>
<organism evidence="7 8">
    <name type="scientific">Stomoxys calcitrans</name>
    <name type="common">Stable fly</name>
    <name type="synonym">Conops calcitrans</name>
    <dbReference type="NCBI Taxonomy" id="35570"/>
    <lineage>
        <taxon>Eukaryota</taxon>
        <taxon>Metazoa</taxon>
        <taxon>Ecdysozoa</taxon>
        <taxon>Arthropoda</taxon>
        <taxon>Hexapoda</taxon>
        <taxon>Insecta</taxon>
        <taxon>Pterygota</taxon>
        <taxon>Neoptera</taxon>
        <taxon>Endopterygota</taxon>
        <taxon>Diptera</taxon>
        <taxon>Brachycera</taxon>
        <taxon>Muscomorpha</taxon>
        <taxon>Muscoidea</taxon>
        <taxon>Muscidae</taxon>
        <taxon>Stomoxys</taxon>
    </lineage>
</organism>
<dbReference type="Gene3D" id="1.10.150.50">
    <property type="entry name" value="Transcription Factor, Ets-1"/>
    <property type="match status" value="1"/>
</dbReference>
<dbReference type="Gene3D" id="1.10.10.10">
    <property type="entry name" value="Winged helix-like DNA-binding domain superfamily/Winged helix DNA-binding domain"/>
    <property type="match status" value="1"/>
</dbReference>
<comment type="subcellular location">
    <subcellularLocation>
        <location evidence="3">Nucleus</location>
    </subcellularLocation>
</comment>
<dbReference type="OrthoDB" id="5961210at2759"/>
<dbReference type="STRING" id="35570.A0A1I8PHZ0"/>
<dbReference type="InterPro" id="IPR013761">
    <property type="entry name" value="SAM/pointed_sf"/>
</dbReference>
<reference evidence="7" key="1">
    <citation type="submission" date="2020-05" db="UniProtKB">
        <authorList>
            <consortium name="EnsemblMetazoa"/>
        </authorList>
    </citation>
    <scope>IDENTIFICATION</scope>
    <source>
        <strain evidence="7">USDA</strain>
    </source>
</reference>
<dbReference type="SUPFAM" id="SSF47769">
    <property type="entry name" value="SAM/Pointed domain"/>
    <property type="match status" value="1"/>
</dbReference>
<dbReference type="GO" id="GO:0030154">
    <property type="term" value="P:cell differentiation"/>
    <property type="evidence" value="ECO:0007669"/>
    <property type="project" value="TreeGrafter"/>
</dbReference>
<dbReference type="InterPro" id="IPR000418">
    <property type="entry name" value="Ets_dom"/>
</dbReference>
<name>A0A1I8PHZ0_STOCA</name>
<dbReference type="PROSITE" id="PS00346">
    <property type="entry name" value="ETS_DOMAIN_2"/>
    <property type="match status" value="1"/>
</dbReference>
<dbReference type="EnsemblMetazoa" id="SCAU008254-RC">
    <property type="protein sequence ID" value="SCAU008254-PC"/>
    <property type="gene ID" value="SCAU008254"/>
</dbReference>
<evidence type="ECO:0000259" key="6">
    <source>
        <dbReference type="PROSITE" id="PS51433"/>
    </source>
</evidence>
<dbReference type="Proteomes" id="UP000095300">
    <property type="component" value="Unassembled WGS sequence"/>
</dbReference>
<dbReference type="VEuPathDB" id="VectorBase:SCAU008254"/>
<dbReference type="GO" id="GO:0000981">
    <property type="term" value="F:DNA-binding transcription factor activity, RNA polymerase II-specific"/>
    <property type="evidence" value="ECO:0007669"/>
    <property type="project" value="TreeGrafter"/>
</dbReference>
<dbReference type="InterPro" id="IPR003118">
    <property type="entry name" value="Pointed_dom"/>
</dbReference>
<dbReference type="PROSITE" id="PS00345">
    <property type="entry name" value="ETS_DOMAIN_1"/>
    <property type="match status" value="1"/>
</dbReference>
<dbReference type="PRINTS" id="PR00454">
    <property type="entry name" value="ETSDOMAIN"/>
</dbReference>
<feature type="domain" description="PNT" evidence="6">
    <location>
        <begin position="355"/>
        <end position="441"/>
    </location>
</feature>
<dbReference type="InterPro" id="IPR046328">
    <property type="entry name" value="ETS_fam"/>
</dbReference>
<keyword evidence="2 3" id="KW-0238">DNA-binding</keyword>
<dbReference type="GO" id="GO:0005634">
    <property type="term" value="C:nucleus"/>
    <property type="evidence" value="ECO:0007669"/>
    <property type="project" value="UniProtKB-SubCell"/>
</dbReference>
<dbReference type="SUPFAM" id="SSF46785">
    <property type="entry name" value="Winged helix' DNA-binding domain"/>
    <property type="match status" value="1"/>
</dbReference>
<dbReference type="PANTHER" id="PTHR11849">
    <property type="entry name" value="ETS"/>
    <property type="match status" value="1"/>
</dbReference>
<dbReference type="KEGG" id="scac:106084478"/>
<dbReference type="PROSITE" id="PS50061">
    <property type="entry name" value="ETS_DOMAIN_3"/>
    <property type="match status" value="1"/>
</dbReference>
<proteinExistence type="inferred from homology"/>
<dbReference type="Pfam" id="PF00178">
    <property type="entry name" value="Ets"/>
    <property type="match status" value="1"/>
</dbReference>
<evidence type="ECO:0000313" key="7">
    <source>
        <dbReference type="EnsemblMetazoa" id="SCAU008254-PC"/>
    </source>
</evidence>
<evidence type="ECO:0000256" key="2">
    <source>
        <dbReference type="ARBA" id="ARBA00023125"/>
    </source>
</evidence>
<feature type="region of interest" description="Disordered" evidence="4">
    <location>
        <begin position="236"/>
        <end position="307"/>
    </location>
</feature>
<evidence type="ECO:0000256" key="4">
    <source>
        <dbReference type="SAM" id="MobiDB-lite"/>
    </source>
</evidence>
<keyword evidence="8" id="KW-1185">Reference proteome</keyword>
<evidence type="ECO:0000256" key="3">
    <source>
        <dbReference type="RuleBase" id="RU004019"/>
    </source>
</evidence>
<dbReference type="SMART" id="SM00251">
    <property type="entry name" value="SAM_PNT"/>
    <property type="match status" value="1"/>
</dbReference>
<evidence type="ECO:0000313" key="8">
    <source>
        <dbReference type="Proteomes" id="UP000095300"/>
    </source>
</evidence>
<sequence>MENGEKMFSFTAATSNSSQKMPQTDCSVTTSQAITNASVAIANNFFKFDQQNFSAAAAEATTNDPYATYTDNFDLSLLPQDCAVAATNKTSSLSTPITAAHSSTNLIENIPTTVFNFEKTTTEPKPQLLAVPDIKIEQTWSSCPSLNTIKQEQAYQSYFPLNSQQNQLIPPPPAYPAHIYPSPQSSPAQSEYGFPQRQFSGCYESLSSSHNSLYGTASSPCPSIDVQTIKQEQIHILPPSPPESSCDTPTPQSACSSGSSSGFDFKSEPFDSDVETFSDLKITPNKDTVPSYNQSSADSQNSQSHQDHQVLREYLEDTSFQKRHNLKPLALDSFIGGLDEVRDNIEPVISLALEHAKREADATCARLQISQDPSDWSPKQVHAWLRSTIQQFDLPLIDNLENKFNESGAALLQLTEEEFAQRIPEGGGILHAQLEIWKLTHSDDYRINSSNNYMQQQMWPQSAMATQYSQEMEEDTEDEEDFLPTLNNTSANNATANTNGHYSNCDGAVVVNGASQAPTPVKRVGARNGGSHIHLWQFLKELLSAPHINGTAIRWIDRNKGIFKIEDSVRVAKLWGKRKNRPAMNYDKLSRSIRQYYKKGIMKKTERSQRLVYQFCQPYHM</sequence>
<evidence type="ECO:0000256" key="1">
    <source>
        <dbReference type="ARBA" id="ARBA00005562"/>
    </source>
</evidence>
<feature type="compositionally biased region" description="Polar residues" evidence="4">
    <location>
        <begin position="243"/>
        <end position="255"/>
    </location>
</feature>
<feature type="compositionally biased region" description="Low complexity" evidence="4">
    <location>
        <begin position="293"/>
        <end position="304"/>
    </location>
</feature>
<comment type="similarity">
    <text evidence="1 3">Belongs to the ETS family.</text>
</comment>
<dbReference type="InterPro" id="IPR036390">
    <property type="entry name" value="WH_DNA-bd_sf"/>
</dbReference>
<dbReference type="FunFam" id="1.10.10.10:FF:000996">
    <property type="entry name" value="Predicted protein"/>
    <property type="match status" value="1"/>
</dbReference>
<dbReference type="InterPro" id="IPR036388">
    <property type="entry name" value="WH-like_DNA-bd_sf"/>
</dbReference>
<accession>A0A1I8PHZ0</accession>
<evidence type="ECO:0008006" key="9">
    <source>
        <dbReference type="Google" id="ProtNLM"/>
    </source>
</evidence>
<dbReference type="SMART" id="SM00413">
    <property type="entry name" value="ETS"/>
    <property type="match status" value="1"/>
</dbReference>
<feature type="region of interest" description="Disordered" evidence="4">
    <location>
        <begin position="166"/>
        <end position="193"/>
    </location>
</feature>
<protein>
    <recommendedName>
        <fullName evidence="9">ETS domain-containing protein</fullName>
    </recommendedName>
</protein>
<feature type="domain" description="ETS" evidence="5">
    <location>
        <begin position="533"/>
        <end position="616"/>
    </location>
</feature>
<keyword evidence="3" id="KW-0539">Nucleus</keyword>
<evidence type="ECO:0000259" key="5">
    <source>
        <dbReference type="PROSITE" id="PS50061"/>
    </source>
</evidence>